<evidence type="ECO:0000256" key="1">
    <source>
        <dbReference type="SAM" id="MobiDB-lite"/>
    </source>
</evidence>
<dbReference type="EMBL" id="WIXE01017930">
    <property type="protein sequence ID" value="KAK5971332.1"/>
    <property type="molecule type" value="Genomic_DNA"/>
</dbReference>
<evidence type="ECO:0000313" key="2">
    <source>
        <dbReference type="EMBL" id="KAK5971332.1"/>
    </source>
</evidence>
<name>A0AAN8F305_TRICO</name>
<dbReference type="AlphaFoldDB" id="A0AAN8F305"/>
<sequence length="268" mass="29586">MSVEDGWVSERLIDLNIAAPFQPDPCVKITPYEAEEMLKDRIRREVARMIASDSPDLERSEYRVRNPKKSGTCVRCGCETTAGKELRRRRGDPYSSLPEAVSPSKSSDGDHSEKSTSDVDYHRAGSVTEQLMSVARKMHAKNEQQGNDLSDAQERNWLWTPQPDRATRSSQESNESQMTRPSLSSPNLPLASETAPKSGNFARSVGGDGCEGDDEKSDACSTGEIKKLSKKIDHCSPENEPISRIRPWKLEDDEGLSTSAKAPNAESG</sequence>
<feature type="compositionally biased region" description="Polar residues" evidence="1">
    <location>
        <begin position="256"/>
        <end position="268"/>
    </location>
</feature>
<feature type="region of interest" description="Disordered" evidence="1">
    <location>
        <begin position="50"/>
        <end position="268"/>
    </location>
</feature>
<protein>
    <submittedName>
        <fullName evidence="2">Uncharacterized protein</fullName>
    </submittedName>
</protein>
<gene>
    <name evidence="2" type="ORF">GCK32_010084</name>
</gene>
<reference evidence="2 3" key="1">
    <citation type="submission" date="2019-10" db="EMBL/GenBank/DDBJ databases">
        <title>Assembly and Annotation for the nematode Trichostrongylus colubriformis.</title>
        <authorList>
            <person name="Martin J."/>
        </authorList>
    </citation>
    <scope>NUCLEOTIDE SEQUENCE [LARGE SCALE GENOMIC DNA]</scope>
    <source>
        <strain evidence="2">G859</strain>
        <tissue evidence="2">Whole worm</tissue>
    </source>
</reference>
<accession>A0AAN8F305</accession>
<organism evidence="2 3">
    <name type="scientific">Trichostrongylus colubriformis</name>
    <name type="common">Black scour worm</name>
    <dbReference type="NCBI Taxonomy" id="6319"/>
    <lineage>
        <taxon>Eukaryota</taxon>
        <taxon>Metazoa</taxon>
        <taxon>Ecdysozoa</taxon>
        <taxon>Nematoda</taxon>
        <taxon>Chromadorea</taxon>
        <taxon>Rhabditida</taxon>
        <taxon>Rhabditina</taxon>
        <taxon>Rhabditomorpha</taxon>
        <taxon>Strongyloidea</taxon>
        <taxon>Trichostrongylidae</taxon>
        <taxon>Trichostrongylus</taxon>
    </lineage>
</organism>
<feature type="compositionally biased region" description="Low complexity" evidence="1">
    <location>
        <begin position="181"/>
        <end position="190"/>
    </location>
</feature>
<keyword evidence="3" id="KW-1185">Reference proteome</keyword>
<dbReference type="Proteomes" id="UP001331761">
    <property type="component" value="Unassembled WGS sequence"/>
</dbReference>
<evidence type="ECO:0000313" key="3">
    <source>
        <dbReference type="Proteomes" id="UP001331761"/>
    </source>
</evidence>
<proteinExistence type="predicted"/>
<feature type="compositionally biased region" description="Polar residues" evidence="1">
    <location>
        <begin position="168"/>
        <end position="180"/>
    </location>
</feature>
<feature type="compositionally biased region" description="Basic and acidic residues" evidence="1">
    <location>
        <begin position="107"/>
        <end position="123"/>
    </location>
</feature>
<comment type="caution">
    <text evidence="2">The sequence shown here is derived from an EMBL/GenBank/DDBJ whole genome shotgun (WGS) entry which is preliminary data.</text>
</comment>
<feature type="compositionally biased region" description="Basic and acidic residues" evidence="1">
    <location>
        <begin position="224"/>
        <end position="243"/>
    </location>
</feature>